<reference evidence="2" key="1">
    <citation type="journal article" date="2014" name="Front. Microbiol.">
        <title>High frequency of phylogenetically diverse reductive dehalogenase-homologous genes in deep subseafloor sedimentary metagenomes.</title>
        <authorList>
            <person name="Kawai M."/>
            <person name="Futagami T."/>
            <person name="Toyoda A."/>
            <person name="Takaki Y."/>
            <person name="Nishi S."/>
            <person name="Hori S."/>
            <person name="Arai W."/>
            <person name="Tsubouchi T."/>
            <person name="Morono Y."/>
            <person name="Uchiyama I."/>
            <person name="Ito T."/>
            <person name="Fujiyama A."/>
            <person name="Inagaki F."/>
            <person name="Takami H."/>
        </authorList>
    </citation>
    <scope>NUCLEOTIDE SEQUENCE</scope>
    <source>
        <strain evidence="2">Expedition CK06-06</strain>
    </source>
</reference>
<dbReference type="PANTHER" id="PTHR42791">
    <property type="entry name" value="GNAT FAMILY ACETYLTRANSFERASE"/>
    <property type="match status" value="1"/>
</dbReference>
<name>X0YGW2_9ZZZZ</name>
<dbReference type="CDD" id="cd04301">
    <property type="entry name" value="NAT_SF"/>
    <property type="match status" value="1"/>
</dbReference>
<sequence length="129" mass="14689">LPSDNYPLTLWRLLRSVPPSEILGVARYGGSRMRGLGQYIDATHGRLAPFKHWFLQAIGVDPQFQGRGYASKLLRPMLARIDEEGLPCYLEALEGQNVRLYEHFGFKVIEESNVPDTSLTNWAMLRDAR</sequence>
<dbReference type="GO" id="GO:0016747">
    <property type="term" value="F:acyltransferase activity, transferring groups other than amino-acyl groups"/>
    <property type="evidence" value="ECO:0007669"/>
    <property type="project" value="InterPro"/>
</dbReference>
<dbReference type="SUPFAM" id="SSF55729">
    <property type="entry name" value="Acyl-CoA N-acyltransferases (Nat)"/>
    <property type="match status" value="1"/>
</dbReference>
<dbReference type="Gene3D" id="3.40.630.30">
    <property type="match status" value="1"/>
</dbReference>
<dbReference type="Pfam" id="PF00583">
    <property type="entry name" value="Acetyltransf_1"/>
    <property type="match status" value="1"/>
</dbReference>
<dbReference type="InterPro" id="IPR000182">
    <property type="entry name" value="GNAT_dom"/>
</dbReference>
<gene>
    <name evidence="2" type="ORF">S01H4_19247</name>
</gene>
<protein>
    <recommendedName>
        <fullName evidence="1">N-acetyltransferase domain-containing protein</fullName>
    </recommendedName>
</protein>
<accession>X0YGW2</accession>
<comment type="caution">
    <text evidence="2">The sequence shown here is derived from an EMBL/GenBank/DDBJ whole genome shotgun (WGS) entry which is preliminary data.</text>
</comment>
<feature type="non-terminal residue" evidence="2">
    <location>
        <position position="1"/>
    </location>
</feature>
<dbReference type="PANTHER" id="PTHR42791:SF1">
    <property type="entry name" value="N-ACETYLTRANSFERASE DOMAIN-CONTAINING PROTEIN"/>
    <property type="match status" value="1"/>
</dbReference>
<dbReference type="InterPro" id="IPR052523">
    <property type="entry name" value="Trichothecene_AcTrans"/>
</dbReference>
<dbReference type="AlphaFoldDB" id="X0YGW2"/>
<proteinExistence type="predicted"/>
<feature type="domain" description="N-acetyltransferase" evidence="1">
    <location>
        <begin position="1"/>
        <end position="129"/>
    </location>
</feature>
<evidence type="ECO:0000259" key="1">
    <source>
        <dbReference type="PROSITE" id="PS51186"/>
    </source>
</evidence>
<dbReference type="InterPro" id="IPR016181">
    <property type="entry name" value="Acyl_CoA_acyltransferase"/>
</dbReference>
<organism evidence="2">
    <name type="scientific">marine sediment metagenome</name>
    <dbReference type="NCBI Taxonomy" id="412755"/>
    <lineage>
        <taxon>unclassified sequences</taxon>
        <taxon>metagenomes</taxon>
        <taxon>ecological metagenomes</taxon>
    </lineage>
</organism>
<dbReference type="EMBL" id="BART01008570">
    <property type="protein sequence ID" value="GAG55259.1"/>
    <property type="molecule type" value="Genomic_DNA"/>
</dbReference>
<dbReference type="PROSITE" id="PS51186">
    <property type="entry name" value="GNAT"/>
    <property type="match status" value="1"/>
</dbReference>
<evidence type="ECO:0000313" key="2">
    <source>
        <dbReference type="EMBL" id="GAG55259.1"/>
    </source>
</evidence>